<comment type="similarity">
    <text evidence="2">Belongs to the VirD4/TraG family.</text>
</comment>
<feature type="region of interest" description="Disordered" evidence="7">
    <location>
        <begin position="552"/>
        <end position="581"/>
    </location>
</feature>
<evidence type="ECO:0000313" key="9">
    <source>
        <dbReference type="EMBL" id="GEE02836.1"/>
    </source>
</evidence>
<keyword evidence="5" id="KW-1133">Transmembrane helix</keyword>
<dbReference type="Pfam" id="PF12696">
    <property type="entry name" value="TraG-D_C"/>
    <property type="match status" value="1"/>
</dbReference>
<keyword evidence="10" id="KW-1185">Reference proteome</keyword>
<name>A0A7I9VBU0_9ACTN</name>
<evidence type="ECO:0000256" key="4">
    <source>
        <dbReference type="ARBA" id="ARBA00022692"/>
    </source>
</evidence>
<proteinExistence type="inferred from homology"/>
<reference evidence="10" key="1">
    <citation type="submission" date="2019-06" db="EMBL/GenBank/DDBJ databases">
        <title>Gordonia isolated from sludge of a wastewater treatment plant.</title>
        <authorList>
            <person name="Tamura T."/>
            <person name="Aoyama K."/>
            <person name="Kang Y."/>
            <person name="Saito S."/>
            <person name="Akiyama N."/>
            <person name="Yazawa K."/>
            <person name="Gonoi T."/>
            <person name="Mikami Y."/>
        </authorList>
    </citation>
    <scope>NUCLEOTIDE SEQUENCE [LARGE SCALE GENOMIC DNA]</scope>
    <source>
        <strain evidence="10">NBRC 107696</strain>
    </source>
</reference>
<evidence type="ECO:0000256" key="2">
    <source>
        <dbReference type="ARBA" id="ARBA00008806"/>
    </source>
</evidence>
<keyword evidence="3" id="KW-1003">Cell membrane</keyword>
<evidence type="ECO:0000256" key="1">
    <source>
        <dbReference type="ARBA" id="ARBA00004651"/>
    </source>
</evidence>
<dbReference type="SUPFAM" id="SSF52540">
    <property type="entry name" value="P-loop containing nucleoside triphosphate hydrolases"/>
    <property type="match status" value="1"/>
</dbReference>
<dbReference type="PANTHER" id="PTHR37937">
    <property type="entry name" value="CONJUGATIVE TRANSFER: DNA TRANSPORT"/>
    <property type="match status" value="1"/>
</dbReference>
<dbReference type="AlphaFoldDB" id="A0A7I9VBU0"/>
<dbReference type="Proteomes" id="UP000444960">
    <property type="component" value="Unassembled WGS sequence"/>
</dbReference>
<dbReference type="OrthoDB" id="226701at2"/>
<dbReference type="Gene3D" id="3.40.50.300">
    <property type="entry name" value="P-loop containing nucleotide triphosphate hydrolases"/>
    <property type="match status" value="1"/>
</dbReference>
<dbReference type="RefSeq" id="WP_161896471.1">
    <property type="nucleotide sequence ID" value="NZ_BJOV01000005.1"/>
</dbReference>
<dbReference type="GO" id="GO:0005886">
    <property type="term" value="C:plasma membrane"/>
    <property type="evidence" value="ECO:0007669"/>
    <property type="project" value="UniProtKB-SubCell"/>
</dbReference>
<dbReference type="EMBL" id="BJOV01000005">
    <property type="protein sequence ID" value="GEE02836.1"/>
    <property type="molecule type" value="Genomic_DNA"/>
</dbReference>
<dbReference type="Pfam" id="PF02534">
    <property type="entry name" value="T4SS-DNA_transf"/>
    <property type="match status" value="1"/>
</dbReference>
<feature type="domain" description="TraD/TraG TraM recognition site" evidence="8">
    <location>
        <begin position="379"/>
        <end position="490"/>
    </location>
</feature>
<evidence type="ECO:0000256" key="6">
    <source>
        <dbReference type="ARBA" id="ARBA00023136"/>
    </source>
</evidence>
<dbReference type="InterPro" id="IPR003688">
    <property type="entry name" value="TraG/VirD4"/>
</dbReference>
<keyword evidence="6" id="KW-0472">Membrane</keyword>
<dbReference type="InterPro" id="IPR027417">
    <property type="entry name" value="P-loop_NTPase"/>
</dbReference>
<feature type="compositionally biased region" description="Polar residues" evidence="7">
    <location>
        <begin position="471"/>
        <end position="481"/>
    </location>
</feature>
<dbReference type="InterPro" id="IPR051539">
    <property type="entry name" value="T4SS-coupling_protein"/>
</dbReference>
<evidence type="ECO:0000256" key="7">
    <source>
        <dbReference type="SAM" id="MobiDB-lite"/>
    </source>
</evidence>
<comment type="subcellular location">
    <subcellularLocation>
        <location evidence="1">Cell membrane</location>
        <topology evidence="1">Multi-pass membrane protein</topology>
    </subcellularLocation>
</comment>
<dbReference type="PANTHER" id="PTHR37937:SF1">
    <property type="entry name" value="CONJUGATIVE TRANSFER: DNA TRANSPORT"/>
    <property type="match status" value="1"/>
</dbReference>
<dbReference type="CDD" id="cd01127">
    <property type="entry name" value="TrwB_TraG_TraD_VirD4"/>
    <property type="match status" value="2"/>
</dbReference>
<keyword evidence="4" id="KW-0812">Transmembrane</keyword>
<gene>
    <name evidence="9" type="ORF">nbrc107696_32820</name>
</gene>
<sequence length="581" mass="61861">MKTIIILLIVLAVIAVAAWKLWKSIHRRPSTVSATTSMAGKKDLATVKRGDRHTAEADFVLGRLVDDGKVTRDFVTADGTGGIVVGPTGSGKTQGIVIPTIVRHKGPLLATSTKSELADLTMSARSRIGSVAVIDPAGVVDGPAAAYVRLWTPLQACKTFNEAALTTALLVEAGGSDSGRTGSSVWTTAAKSLLTTVLWMMRQYDGTALSDVQVMLTALMSEGSEELDAEVPPVPTDFGHLVTWIATHPLGGWDAGIAVCEALAENGKAAILDAQRAAGGLRAVQQISGASETVAGVVFGVQGALLSLVGSEIVWYARWDDPGLIDLAAWASEPAGTIYVVAPDQSDPFRGLFCAFVTAAMSALDQEAWSHQDKRLPNPALFMLDELANVCPLPQLPRWLATKRSQGVKFVLGLQGLGQLWGLWSDSDAEAIINNADAFIVVLSGTQDDKTTDRVEKYSGEYLDRIETVSRSKSRGTSRSMGMSKGDSRSETDSTNWNTSASYRSLVKPAGLFQMAYGRAAVLMPRKKFALVEMVPAHADKELQVLMLPAPPPPAPPVYRPTAPRSRKLGEDATADFFTAS</sequence>
<evidence type="ECO:0000256" key="5">
    <source>
        <dbReference type="ARBA" id="ARBA00022989"/>
    </source>
</evidence>
<evidence type="ECO:0000259" key="8">
    <source>
        <dbReference type="Pfam" id="PF12696"/>
    </source>
</evidence>
<evidence type="ECO:0000256" key="3">
    <source>
        <dbReference type="ARBA" id="ARBA00022475"/>
    </source>
</evidence>
<evidence type="ECO:0000313" key="10">
    <source>
        <dbReference type="Proteomes" id="UP000444960"/>
    </source>
</evidence>
<comment type="caution">
    <text evidence="9">The sequence shown here is derived from an EMBL/GenBank/DDBJ whole genome shotgun (WGS) entry which is preliminary data.</text>
</comment>
<dbReference type="InterPro" id="IPR032689">
    <property type="entry name" value="TraG-D_C"/>
</dbReference>
<protein>
    <recommendedName>
        <fullName evidence="8">TraD/TraG TraM recognition site domain-containing protein</fullName>
    </recommendedName>
</protein>
<feature type="region of interest" description="Disordered" evidence="7">
    <location>
        <begin position="469"/>
        <end position="497"/>
    </location>
</feature>
<accession>A0A7I9VBU0</accession>
<organism evidence="9 10">
    <name type="scientific">Gordonia spumicola</name>
    <dbReference type="NCBI Taxonomy" id="589161"/>
    <lineage>
        <taxon>Bacteria</taxon>
        <taxon>Bacillati</taxon>
        <taxon>Actinomycetota</taxon>
        <taxon>Actinomycetes</taxon>
        <taxon>Mycobacteriales</taxon>
        <taxon>Gordoniaceae</taxon>
        <taxon>Gordonia</taxon>
    </lineage>
</organism>